<gene>
    <name evidence="2" type="ORF">GCK32_013055</name>
</gene>
<keyword evidence="3" id="KW-1185">Reference proteome</keyword>
<feature type="domain" description="C6" evidence="1">
    <location>
        <begin position="30"/>
        <end position="112"/>
    </location>
</feature>
<comment type="caution">
    <text evidence="2">The sequence shown here is derived from an EMBL/GenBank/DDBJ whole genome shotgun (WGS) entry which is preliminary data.</text>
</comment>
<evidence type="ECO:0000259" key="1">
    <source>
        <dbReference type="Pfam" id="PF01681"/>
    </source>
</evidence>
<dbReference type="InterPro" id="IPR002601">
    <property type="entry name" value="C6_domain"/>
</dbReference>
<proteinExistence type="predicted"/>
<organism evidence="2 3">
    <name type="scientific">Trichostrongylus colubriformis</name>
    <name type="common">Black scour worm</name>
    <dbReference type="NCBI Taxonomy" id="6319"/>
    <lineage>
        <taxon>Eukaryota</taxon>
        <taxon>Metazoa</taxon>
        <taxon>Ecdysozoa</taxon>
        <taxon>Nematoda</taxon>
        <taxon>Chromadorea</taxon>
        <taxon>Rhabditida</taxon>
        <taxon>Rhabditina</taxon>
        <taxon>Rhabditomorpha</taxon>
        <taxon>Strongyloidea</taxon>
        <taxon>Trichostrongylidae</taxon>
        <taxon>Trichostrongylus</taxon>
    </lineage>
</organism>
<sequence>LHYFINNCFSGELEITTAMPTCNDCHELNVHLYDEDPYEDGASVLNRYTRDGCKYVQFFCRPFQMGDDRPVRTVFNNDASITNLPLNVEVSCKNGQWWYENDQKIDVTSLSCIYEPPPTTTAMTTWAPGGKGYLCWI</sequence>
<protein>
    <recommendedName>
        <fullName evidence="1">C6 domain-containing protein</fullName>
    </recommendedName>
</protein>
<feature type="non-terminal residue" evidence="2">
    <location>
        <position position="1"/>
    </location>
</feature>
<dbReference type="EMBL" id="WIXE01014239">
    <property type="protein sequence ID" value="KAK5974431.1"/>
    <property type="molecule type" value="Genomic_DNA"/>
</dbReference>
<evidence type="ECO:0000313" key="3">
    <source>
        <dbReference type="Proteomes" id="UP001331761"/>
    </source>
</evidence>
<accession>A0AAN8II56</accession>
<dbReference type="Proteomes" id="UP001331761">
    <property type="component" value="Unassembled WGS sequence"/>
</dbReference>
<dbReference type="Pfam" id="PF01681">
    <property type="entry name" value="C6"/>
    <property type="match status" value="1"/>
</dbReference>
<reference evidence="2 3" key="1">
    <citation type="submission" date="2019-10" db="EMBL/GenBank/DDBJ databases">
        <title>Assembly and Annotation for the nematode Trichostrongylus colubriformis.</title>
        <authorList>
            <person name="Martin J."/>
        </authorList>
    </citation>
    <scope>NUCLEOTIDE SEQUENCE [LARGE SCALE GENOMIC DNA]</scope>
    <source>
        <strain evidence="2">G859</strain>
        <tissue evidence="2">Whole worm</tissue>
    </source>
</reference>
<feature type="non-terminal residue" evidence="2">
    <location>
        <position position="137"/>
    </location>
</feature>
<dbReference type="AlphaFoldDB" id="A0AAN8II56"/>
<evidence type="ECO:0000313" key="2">
    <source>
        <dbReference type="EMBL" id="KAK5974431.1"/>
    </source>
</evidence>
<name>A0AAN8II56_TRICO</name>